<reference evidence="3" key="1">
    <citation type="submission" date="2016-04" db="UniProtKB">
        <authorList>
            <consortium name="WormBaseParasite"/>
        </authorList>
    </citation>
    <scope>IDENTIFICATION</scope>
</reference>
<dbReference type="PANTHER" id="PTHR10974">
    <property type="entry name" value="FI08016P-RELATED"/>
    <property type="match status" value="1"/>
</dbReference>
<evidence type="ECO:0000313" key="1">
    <source>
        <dbReference type="EMBL" id="VDO27670.1"/>
    </source>
</evidence>
<evidence type="ECO:0000313" key="3">
    <source>
        <dbReference type="WBParaSite" id="HPLM_0000600901-mRNA-1"/>
    </source>
</evidence>
<reference evidence="1 2" key="2">
    <citation type="submission" date="2018-11" db="EMBL/GenBank/DDBJ databases">
        <authorList>
            <consortium name="Pathogen Informatics"/>
        </authorList>
    </citation>
    <scope>NUCLEOTIDE SEQUENCE [LARGE SCALE GENOMIC DNA]</scope>
    <source>
        <strain evidence="1 2">MHpl1</strain>
    </source>
</reference>
<dbReference type="Proteomes" id="UP000268014">
    <property type="component" value="Unassembled WGS sequence"/>
</dbReference>
<dbReference type="GO" id="GO:0005615">
    <property type="term" value="C:extracellular space"/>
    <property type="evidence" value="ECO:0007669"/>
    <property type="project" value="TreeGrafter"/>
</dbReference>
<dbReference type="InterPro" id="IPR017850">
    <property type="entry name" value="Alkaline_phosphatase_core_sf"/>
</dbReference>
<dbReference type="InterPro" id="IPR004245">
    <property type="entry name" value="DUF229"/>
</dbReference>
<proteinExistence type="predicted"/>
<organism evidence="3">
    <name type="scientific">Haemonchus placei</name>
    <name type="common">Barber's pole worm</name>
    <dbReference type="NCBI Taxonomy" id="6290"/>
    <lineage>
        <taxon>Eukaryota</taxon>
        <taxon>Metazoa</taxon>
        <taxon>Ecdysozoa</taxon>
        <taxon>Nematoda</taxon>
        <taxon>Chromadorea</taxon>
        <taxon>Rhabditida</taxon>
        <taxon>Rhabditina</taxon>
        <taxon>Rhabditomorpha</taxon>
        <taxon>Strongyloidea</taxon>
        <taxon>Trichostrongylidae</taxon>
        <taxon>Haemonchus</taxon>
    </lineage>
</organism>
<dbReference type="EMBL" id="UZAF01016421">
    <property type="protein sequence ID" value="VDO27670.1"/>
    <property type="molecule type" value="Genomic_DNA"/>
</dbReference>
<sequence>MDNITSIFDTCPLYLYNPLDITLLGFYYPTYNRKKNCKVYKPITQLVDGYVLLSNNASNHTCHARCIFPKKDRGYLGTLWVKVPSVDRLECDIVETECIKEDILESFLHTQIFEQKSLPKTLEYLQETMGGVQMEFLNKVGDNSRPNGFPLAFGTPKVAQVWPTTLAHETLKDLYHADVQFLEFFQRNRAIIERSFFFFMGDHGPRRDGIGNIRLGQYENLNPFLMVIIPAAYRSTPMHLQLKQKVLQLMTNFDIHATLMDILKLEPPSEFRNTSYRSMEPLSKGSSLFREWRGPRNCRTLPIPSQYCICQYDWTNVDNQTVQLELGEFFAEQLNLQLTNGGVMEKCQRQFYNRISSMRQLYDRDELLYDVVVYLSPSNGLFSVGDF</sequence>
<dbReference type="STRING" id="6290.A0A0N4W7B6"/>
<dbReference type="Pfam" id="PF02995">
    <property type="entry name" value="DUF229"/>
    <property type="match status" value="2"/>
</dbReference>
<dbReference type="OMA" id="CHARCIF"/>
<evidence type="ECO:0000313" key="2">
    <source>
        <dbReference type="Proteomes" id="UP000268014"/>
    </source>
</evidence>
<dbReference type="OrthoDB" id="5862419at2759"/>
<accession>A0A0N4W7B6</accession>
<name>A0A0N4W7B6_HAEPC</name>
<gene>
    <name evidence="1" type="ORF">HPLM_LOCUS6001</name>
</gene>
<dbReference type="WBParaSite" id="HPLM_0000600901-mRNA-1">
    <property type="protein sequence ID" value="HPLM_0000600901-mRNA-1"/>
    <property type="gene ID" value="HPLM_0000600901"/>
</dbReference>
<dbReference type="SUPFAM" id="SSF53649">
    <property type="entry name" value="Alkaline phosphatase-like"/>
    <property type="match status" value="1"/>
</dbReference>
<dbReference type="Gene3D" id="3.40.720.10">
    <property type="entry name" value="Alkaline Phosphatase, subunit A"/>
    <property type="match status" value="1"/>
</dbReference>
<dbReference type="PANTHER" id="PTHR10974:SF75">
    <property type="entry name" value="SULFATASE DOMAIN-CONTAINING PROTEIN"/>
    <property type="match status" value="1"/>
</dbReference>
<keyword evidence="2" id="KW-1185">Reference proteome</keyword>
<protein>
    <submittedName>
        <fullName evidence="3">Sulfatase domain-containing protein</fullName>
    </submittedName>
</protein>
<dbReference type="AlphaFoldDB" id="A0A0N4W7B6"/>